<accession>A0A8S3TCJ0</accession>
<dbReference type="AlphaFoldDB" id="A0A8S3TCJ0"/>
<protein>
    <submittedName>
        <fullName evidence="2">Uncharacterized protein</fullName>
    </submittedName>
</protein>
<feature type="compositionally biased region" description="Polar residues" evidence="1">
    <location>
        <begin position="234"/>
        <end position="249"/>
    </location>
</feature>
<sequence>MIVIIKLILQKQIVVIELILQKNDRGNQTHTPENDSGNRNYTPYHESGNGTYTTVFQTMKNPCSVCLTAEKCLTVQKDTENNIMCTNEQIINISMAWVDKSDCSDISFIARNVIFRTHDLSSLCSGHSNCSVYFQSHVVGVLNILYFCNDRRLSLDQMNKSSNEQIIGAIAGVCNSNLNCSSSDWRVHVQVIYNIRRCRNKNYQESNHRSDRKTVKRRSNPMYDPNELQEDQEVNNQIPYSTKSSHDTSVYSMGTNYDYIQSNEDKGNNYTNGRDTNYTYKRDSSAYDHIQNRDGMRNQETKTMETNVYSHLNGSVPASDAIYDHTLRDGIRDNCEGDYDVSHGIMTDDDYDVSGNFNQSQVKKSDALYN</sequence>
<comment type="caution">
    <text evidence="2">The sequence shown here is derived from an EMBL/GenBank/DDBJ whole genome shotgun (WGS) entry which is preliminary data.</text>
</comment>
<dbReference type="EMBL" id="CAJPWZ010001998">
    <property type="protein sequence ID" value="CAG2228543.1"/>
    <property type="molecule type" value="Genomic_DNA"/>
</dbReference>
<feature type="region of interest" description="Disordered" evidence="1">
    <location>
        <begin position="25"/>
        <end position="44"/>
    </location>
</feature>
<feature type="region of interest" description="Disordered" evidence="1">
    <location>
        <begin position="203"/>
        <end position="249"/>
    </location>
</feature>
<feature type="compositionally biased region" description="Polar residues" evidence="1">
    <location>
        <begin position="28"/>
        <end position="41"/>
    </location>
</feature>
<organism evidence="2 3">
    <name type="scientific">Mytilus edulis</name>
    <name type="common">Blue mussel</name>
    <dbReference type="NCBI Taxonomy" id="6550"/>
    <lineage>
        <taxon>Eukaryota</taxon>
        <taxon>Metazoa</taxon>
        <taxon>Spiralia</taxon>
        <taxon>Lophotrochozoa</taxon>
        <taxon>Mollusca</taxon>
        <taxon>Bivalvia</taxon>
        <taxon>Autobranchia</taxon>
        <taxon>Pteriomorphia</taxon>
        <taxon>Mytilida</taxon>
        <taxon>Mytiloidea</taxon>
        <taxon>Mytilidae</taxon>
        <taxon>Mytilinae</taxon>
        <taxon>Mytilus</taxon>
    </lineage>
</organism>
<proteinExistence type="predicted"/>
<name>A0A8S3TCJ0_MYTED</name>
<keyword evidence="3" id="KW-1185">Reference proteome</keyword>
<evidence type="ECO:0000313" key="2">
    <source>
        <dbReference type="EMBL" id="CAG2228543.1"/>
    </source>
</evidence>
<reference evidence="2" key="1">
    <citation type="submission" date="2021-03" db="EMBL/GenBank/DDBJ databases">
        <authorList>
            <person name="Bekaert M."/>
        </authorList>
    </citation>
    <scope>NUCLEOTIDE SEQUENCE</scope>
</reference>
<evidence type="ECO:0000256" key="1">
    <source>
        <dbReference type="SAM" id="MobiDB-lite"/>
    </source>
</evidence>
<dbReference type="Proteomes" id="UP000683360">
    <property type="component" value="Unassembled WGS sequence"/>
</dbReference>
<evidence type="ECO:0000313" key="3">
    <source>
        <dbReference type="Proteomes" id="UP000683360"/>
    </source>
</evidence>
<gene>
    <name evidence="2" type="ORF">MEDL_41492</name>
</gene>